<reference evidence="2" key="1">
    <citation type="submission" date="2020-08" db="EMBL/GenBank/DDBJ databases">
        <title>Multicomponent nature underlies the extraordinary mechanical properties of spider dragline silk.</title>
        <authorList>
            <person name="Kono N."/>
            <person name="Nakamura H."/>
            <person name="Mori M."/>
            <person name="Yoshida Y."/>
            <person name="Ohtoshi R."/>
            <person name="Malay A.D."/>
            <person name="Moran D.A.P."/>
            <person name="Tomita M."/>
            <person name="Numata K."/>
            <person name="Arakawa K."/>
        </authorList>
    </citation>
    <scope>NUCLEOTIDE SEQUENCE</scope>
</reference>
<feature type="compositionally biased region" description="Polar residues" evidence="1">
    <location>
        <begin position="160"/>
        <end position="183"/>
    </location>
</feature>
<evidence type="ECO:0000256" key="1">
    <source>
        <dbReference type="SAM" id="MobiDB-lite"/>
    </source>
</evidence>
<name>A0A8X6Q424_NEPPI</name>
<protein>
    <submittedName>
        <fullName evidence="2">Uncharacterized protein</fullName>
    </submittedName>
</protein>
<comment type="caution">
    <text evidence="2">The sequence shown here is derived from an EMBL/GenBank/DDBJ whole genome shotgun (WGS) entry which is preliminary data.</text>
</comment>
<dbReference type="Proteomes" id="UP000887013">
    <property type="component" value="Unassembled WGS sequence"/>
</dbReference>
<dbReference type="EMBL" id="BMAW01028089">
    <property type="protein sequence ID" value="GFU05603.1"/>
    <property type="molecule type" value="Genomic_DNA"/>
</dbReference>
<evidence type="ECO:0000313" key="2">
    <source>
        <dbReference type="EMBL" id="GFU05603.1"/>
    </source>
</evidence>
<proteinExistence type="predicted"/>
<organism evidence="2 3">
    <name type="scientific">Nephila pilipes</name>
    <name type="common">Giant wood spider</name>
    <name type="synonym">Nephila maculata</name>
    <dbReference type="NCBI Taxonomy" id="299642"/>
    <lineage>
        <taxon>Eukaryota</taxon>
        <taxon>Metazoa</taxon>
        <taxon>Ecdysozoa</taxon>
        <taxon>Arthropoda</taxon>
        <taxon>Chelicerata</taxon>
        <taxon>Arachnida</taxon>
        <taxon>Araneae</taxon>
        <taxon>Araneomorphae</taxon>
        <taxon>Entelegynae</taxon>
        <taxon>Araneoidea</taxon>
        <taxon>Nephilidae</taxon>
        <taxon>Nephila</taxon>
    </lineage>
</organism>
<keyword evidence="3" id="KW-1185">Reference proteome</keyword>
<feature type="region of interest" description="Disordered" evidence="1">
    <location>
        <begin position="156"/>
        <end position="194"/>
    </location>
</feature>
<evidence type="ECO:0000313" key="3">
    <source>
        <dbReference type="Proteomes" id="UP000887013"/>
    </source>
</evidence>
<accession>A0A8X6Q424</accession>
<dbReference type="AlphaFoldDB" id="A0A8X6Q424"/>
<sequence>MIKEARVIEYTYWTIRMIRFIEDNQKENNVTVTPLPSTEIININEESNDEQGNASKIESLVLPKRSSRSNKGKPLERLYYLANENKNNPENYKEALSRIDKYKWKKIENFLEKISVKDCKPTCLPIDTSYSKKEDNTENLEDDSEYRQTVYLHCPKTRRITSSEQTKQKKGNNNGDGLSNAEGTNHVLKHNQGL</sequence>
<gene>
    <name evidence="2" type="ORF">NPIL_6731</name>
</gene>